<dbReference type="InParanoid" id="T1FR36"/>
<evidence type="ECO:0000256" key="1">
    <source>
        <dbReference type="ARBA" id="ARBA00022771"/>
    </source>
</evidence>
<reference evidence="8" key="1">
    <citation type="submission" date="2012-12" db="EMBL/GenBank/DDBJ databases">
        <authorList>
            <person name="Hellsten U."/>
            <person name="Grimwood J."/>
            <person name="Chapman J.A."/>
            <person name="Shapiro H."/>
            <person name="Aerts A."/>
            <person name="Otillar R.P."/>
            <person name="Terry A.Y."/>
            <person name="Boore J.L."/>
            <person name="Simakov O."/>
            <person name="Marletaz F."/>
            <person name="Cho S.-J."/>
            <person name="Edsinger-Gonzales E."/>
            <person name="Havlak P."/>
            <person name="Kuo D.-H."/>
            <person name="Larsson T."/>
            <person name="Lv J."/>
            <person name="Arendt D."/>
            <person name="Savage R."/>
            <person name="Osoegawa K."/>
            <person name="de Jong P."/>
            <person name="Lindberg D.R."/>
            <person name="Seaver E.C."/>
            <person name="Weisblat D.A."/>
            <person name="Putnam N.H."/>
            <person name="Grigoriev I.V."/>
            <person name="Rokhsar D.S."/>
        </authorList>
    </citation>
    <scope>NUCLEOTIDE SEQUENCE</scope>
</reference>
<evidence type="ECO:0000259" key="5">
    <source>
        <dbReference type="PROSITE" id="PS50089"/>
    </source>
</evidence>
<evidence type="ECO:0000313" key="8">
    <source>
        <dbReference type="Proteomes" id="UP000015101"/>
    </source>
</evidence>
<feature type="domain" description="RING-type" evidence="5">
    <location>
        <begin position="50"/>
        <end position="92"/>
    </location>
</feature>
<dbReference type="EMBL" id="KB097571">
    <property type="protein sequence ID" value="ESN94715.1"/>
    <property type="molecule type" value="Genomic_DNA"/>
</dbReference>
<keyword evidence="1 3" id="KW-0863">Zinc-finger</keyword>
<protein>
    <recommendedName>
        <fullName evidence="5">RING-type domain-containing protein</fullName>
    </recommendedName>
</protein>
<dbReference type="InterPro" id="IPR013083">
    <property type="entry name" value="Znf_RING/FYVE/PHD"/>
</dbReference>
<feature type="region of interest" description="Disordered" evidence="4">
    <location>
        <begin position="870"/>
        <end position="908"/>
    </location>
</feature>
<keyword evidence="8" id="KW-1185">Reference proteome</keyword>
<dbReference type="KEGG" id="hro:HELRODRAFT_189494"/>
<evidence type="ECO:0000256" key="3">
    <source>
        <dbReference type="PROSITE-ProRule" id="PRU00175"/>
    </source>
</evidence>
<dbReference type="PANTHER" id="PTHR46016">
    <property type="entry name" value="ZINC FINGER, RING/FYVE/PHD-TYPE"/>
    <property type="match status" value="1"/>
</dbReference>
<dbReference type="EnsemblMetazoa" id="HelroT189494">
    <property type="protein sequence ID" value="HelroP189494"/>
    <property type="gene ID" value="HelroG189494"/>
</dbReference>
<dbReference type="SUPFAM" id="SSF57850">
    <property type="entry name" value="RING/U-box"/>
    <property type="match status" value="1"/>
</dbReference>
<dbReference type="OrthoDB" id="6105938at2759"/>
<dbReference type="PROSITE" id="PS50089">
    <property type="entry name" value="ZF_RING_2"/>
    <property type="match status" value="1"/>
</dbReference>
<evidence type="ECO:0000313" key="7">
    <source>
        <dbReference type="EnsemblMetazoa" id="HelroP189494"/>
    </source>
</evidence>
<accession>T1FR36</accession>
<name>T1FR36_HELRO</name>
<evidence type="ECO:0000256" key="2">
    <source>
        <dbReference type="ARBA" id="ARBA00022833"/>
    </source>
</evidence>
<dbReference type="GO" id="GO:0008270">
    <property type="term" value="F:zinc ion binding"/>
    <property type="evidence" value="ECO:0007669"/>
    <property type="project" value="UniProtKB-KW"/>
</dbReference>
<dbReference type="InterPro" id="IPR051438">
    <property type="entry name" value="RNF_E3_ubiq-protein_ligase"/>
</dbReference>
<organism evidence="7 8">
    <name type="scientific">Helobdella robusta</name>
    <name type="common">Californian leech</name>
    <dbReference type="NCBI Taxonomy" id="6412"/>
    <lineage>
        <taxon>Eukaryota</taxon>
        <taxon>Metazoa</taxon>
        <taxon>Spiralia</taxon>
        <taxon>Lophotrochozoa</taxon>
        <taxon>Annelida</taxon>
        <taxon>Clitellata</taxon>
        <taxon>Hirudinea</taxon>
        <taxon>Rhynchobdellida</taxon>
        <taxon>Glossiphoniidae</taxon>
        <taxon>Helobdella</taxon>
    </lineage>
</organism>
<keyword evidence="1 3" id="KW-0479">Metal-binding</keyword>
<reference evidence="6 8" key="2">
    <citation type="journal article" date="2013" name="Nature">
        <title>Insights into bilaterian evolution from three spiralian genomes.</title>
        <authorList>
            <person name="Simakov O."/>
            <person name="Marletaz F."/>
            <person name="Cho S.J."/>
            <person name="Edsinger-Gonzales E."/>
            <person name="Havlak P."/>
            <person name="Hellsten U."/>
            <person name="Kuo D.H."/>
            <person name="Larsson T."/>
            <person name="Lv J."/>
            <person name="Arendt D."/>
            <person name="Savage R."/>
            <person name="Osoegawa K."/>
            <person name="de Jong P."/>
            <person name="Grimwood J."/>
            <person name="Chapman J.A."/>
            <person name="Shapiro H."/>
            <person name="Aerts A."/>
            <person name="Otillar R.P."/>
            <person name="Terry A.Y."/>
            <person name="Boore J.L."/>
            <person name="Grigoriev I.V."/>
            <person name="Lindberg D.R."/>
            <person name="Seaver E.C."/>
            <person name="Weisblat D.A."/>
            <person name="Putnam N.H."/>
            <person name="Rokhsar D.S."/>
        </authorList>
    </citation>
    <scope>NUCLEOTIDE SEQUENCE</scope>
</reference>
<dbReference type="AlphaFoldDB" id="T1FR36"/>
<dbReference type="GeneID" id="20211283"/>
<dbReference type="InterPro" id="IPR001841">
    <property type="entry name" value="Znf_RING"/>
</dbReference>
<dbReference type="EMBL" id="AMQM01001725">
    <property type="status" value="NOT_ANNOTATED_CDS"/>
    <property type="molecule type" value="Genomic_DNA"/>
</dbReference>
<evidence type="ECO:0000256" key="4">
    <source>
        <dbReference type="SAM" id="MobiDB-lite"/>
    </source>
</evidence>
<feature type="compositionally biased region" description="Low complexity" evidence="4">
    <location>
        <begin position="877"/>
        <end position="886"/>
    </location>
</feature>
<dbReference type="HOGENOM" id="CLU_314813_0_0_1"/>
<feature type="compositionally biased region" description="Basic and acidic residues" evidence="4">
    <location>
        <begin position="887"/>
        <end position="901"/>
    </location>
</feature>
<dbReference type="PANTHER" id="PTHR46016:SF1">
    <property type="entry name" value="RING-TYPE DOMAIN-CONTAINING PROTEIN"/>
    <property type="match status" value="1"/>
</dbReference>
<proteinExistence type="predicted"/>
<sequence>MNSSLAASLREESFLNVLKNLSERHGIKLGGFPEELFLQLSSQETETLSCNICFSIVNDCCQCLNAHKFCRSCIFTWSLSCLTNSDKCPVCRCVQDDYKPVEDVNKILFSKLVRCPIDACSEETTLELFLQHEHGRSMYSNVHVDFAKVKQENVMSLRNVILSQIDSIVTSTLPESLGLPNDADRFHMALIEIMDSMMQLDSRITNIMSNTELASTLFYENVNNLIAMPATVSSTDMAPGNLHGEQSTRLPHHAILSSSSDWMDDALDEFLPLGSTRSQGSVSNISTSHVSFSHTSTQHIPSSPIPTSSFSSLNDYSPDSSFLMSSSAPASYVEDYSAPMDHRSETSQPNRSLSSDTLWDDNCLQQDNLMLATLSTLLTSISNNNNLIDSIQLPRDIPYFYSRPNRTGNMEIDQRNIDLISSHTLMTPSITASRPGQQMVFEGRVASSSRPDYEDDYVGAVCSGVNDELYDGYSLMSGRYVSAGDSRIVLSDASNGQACGPVFHDLKVIGKSKNGKLNRAYDEDDNDDEAAAIEDDKTLYESSFHMLSPPSSSSLLIIRQSPPASYSSSNNSRNKSVTYKFDAKLIAKSPNRDTANAVTYRFDCDEPVFAPNERTFALDSASSNMVDNYKTRYNGKEGRYFKLRNVFTDNKSGEDDDVDFVKCTVQPPQGKRFADCFLNNDRYSVTKKNISNCSNLPSSSCYTGSSLNNILSGKQSVAGRASNVMDASSTGSSKKQFCNSKDNNAGCSNRSTGSSATHKSSYKLLNCFPRLNVVSKSSQASKFSSHAIANIPEDEYFDDARSRNVKPPITSSNLNKQILTGNKKFGDETKFSNNNRQQLSINAHNLESWLPDDTAETTGNENLLQTTADHLDRRDSSNLSKNNKTSSRSDRINESAADRNISEPVSKFQRRKEYAKNWSLLCKKKNPKK</sequence>
<dbReference type="Proteomes" id="UP000015101">
    <property type="component" value="Unassembled WGS sequence"/>
</dbReference>
<evidence type="ECO:0000313" key="6">
    <source>
        <dbReference type="EMBL" id="ESN94715.1"/>
    </source>
</evidence>
<dbReference type="RefSeq" id="XP_009027748.1">
    <property type="nucleotide sequence ID" value="XM_009029500.1"/>
</dbReference>
<dbReference type="CTD" id="20211283"/>
<dbReference type="Gene3D" id="3.30.40.10">
    <property type="entry name" value="Zinc/RING finger domain, C3HC4 (zinc finger)"/>
    <property type="match status" value="1"/>
</dbReference>
<reference evidence="7" key="3">
    <citation type="submission" date="2015-06" db="UniProtKB">
        <authorList>
            <consortium name="EnsemblMetazoa"/>
        </authorList>
    </citation>
    <scope>IDENTIFICATION</scope>
</reference>
<keyword evidence="2" id="KW-0862">Zinc</keyword>
<gene>
    <name evidence="7" type="primary">20211283</name>
    <name evidence="6" type="ORF">HELRODRAFT_189494</name>
</gene>